<dbReference type="Pfam" id="PF07735">
    <property type="entry name" value="FBA_2"/>
    <property type="match status" value="1"/>
</dbReference>
<proteinExistence type="predicted"/>
<dbReference type="PANTHER" id="PTHR21503">
    <property type="entry name" value="F-BOX-CONTAINING HYPOTHETICAL PROTEIN C.ELEGANS"/>
    <property type="match status" value="1"/>
</dbReference>
<reference evidence="2 3" key="1">
    <citation type="submission" date="2022-04" db="EMBL/GenBank/DDBJ databases">
        <title>Chromosome-level reference genomes for two strains of Caenorhabditis briggsae: an improved platform for comparative genomics.</title>
        <authorList>
            <person name="Stevens L."/>
            <person name="Andersen E."/>
        </authorList>
    </citation>
    <scope>NUCLEOTIDE SEQUENCE [LARGE SCALE GENOMIC DNA]</scope>
    <source>
        <strain evidence="2">VX34</strain>
        <tissue evidence="2">Whole-organism</tissue>
    </source>
</reference>
<dbReference type="PANTHER" id="PTHR21503:SF12">
    <property type="entry name" value="F-BOX DOMAIN-CONTAINING PROTEIN-RELATED"/>
    <property type="match status" value="1"/>
</dbReference>
<keyword evidence="3" id="KW-1185">Reference proteome</keyword>
<dbReference type="InterPro" id="IPR012885">
    <property type="entry name" value="F-box_Sdz-33"/>
</dbReference>
<dbReference type="EMBL" id="CP092622">
    <property type="protein sequence ID" value="UMM25144.1"/>
    <property type="molecule type" value="Genomic_DNA"/>
</dbReference>
<feature type="domain" description="Sdz-33 F-box" evidence="1">
    <location>
        <begin position="162"/>
        <end position="209"/>
    </location>
</feature>
<gene>
    <name evidence="2" type="ORF">L5515_005080</name>
</gene>
<dbReference type="AlphaFoldDB" id="A0AAE9EM80"/>
<evidence type="ECO:0000259" key="1">
    <source>
        <dbReference type="Pfam" id="PF07735"/>
    </source>
</evidence>
<accession>A0AAE9EM80</accession>
<sequence>MTPPTLLDVPKLPMSKMVNFLSPKSLINFALSSPKIQEFIKLQNLNVEKLSLNISQKGFVIRLKFFYFNKPLVWKFFTSYTREVKLSTDKIKLCETPIEFGKQAVEWLTDLIRFPVTAVQITGPSFPEIENILQWTKIHECEKLTMNFIDKTEGGLEKFTDLESFDLNGSDWLKPEHLKNCAAKRITLYTMDWDANQLNQFIRCWFEGIEQPINKLENIEIQLKFVPMEGLPIEQIVSGFETKPWDPTQRARIYRNYHKKEFEGGLLNLEHALDILRPDGKLASVSVFDKIVNFVVWHQRFPVASEQSFSDNIVV</sequence>
<protein>
    <recommendedName>
        <fullName evidence="1">Sdz-33 F-box domain-containing protein</fullName>
    </recommendedName>
</protein>
<organism evidence="2 3">
    <name type="scientific">Caenorhabditis briggsae</name>
    <dbReference type="NCBI Taxonomy" id="6238"/>
    <lineage>
        <taxon>Eukaryota</taxon>
        <taxon>Metazoa</taxon>
        <taxon>Ecdysozoa</taxon>
        <taxon>Nematoda</taxon>
        <taxon>Chromadorea</taxon>
        <taxon>Rhabditida</taxon>
        <taxon>Rhabditina</taxon>
        <taxon>Rhabditomorpha</taxon>
        <taxon>Rhabditoidea</taxon>
        <taxon>Rhabditidae</taxon>
        <taxon>Peloderinae</taxon>
        <taxon>Caenorhabditis</taxon>
    </lineage>
</organism>
<dbReference type="Proteomes" id="UP000829354">
    <property type="component" value="Chromosome III"/>
</dbReference>
<evidence type="ECO:0000313" key="3">
    <source>
        <dbReference type="Proteomes" id="UP000829354"/>
    </source>
</evidence>
<name>A0AAE9EM80_CAEBR</name>
<evidence type="ECO:0000313" key="2">
    <source>
        <dbReference type="EMBL" id="UMM25144.1"/>
    </source>
</evidence>